<dbReference type="OrthoDB" id="5593278at2759"/>
<dbReference type="Proteomes" id="UP000799767">
    <property type="component" value="Unassembled WGS sequence"/>
</dbReference>
<reference evidence="1" key="1">
    <citation type="journal article" date="2020" name="Stud. Mycol.">
        <title>101 Dothideomycetes genomes: a test case for predicting lifestyles and emergence of pathogens.</title>
        <authorList>
            <person name="Haridas S."/>
            <person name="Albert R."/>
            <person name="Binder M."/>
            <person name="Bloem J."/>
            <person name="Labutti K."/>
            <person name="Salamov A."/>
            <person name="Andreopoulos B."/>
            <person name="Baker S."/>
            <person name="Barry K."/>
            <person name="Bills G."/>
            <person name="Bluhm B."/>
            <person name="Cannon C."/>
            <person name="Castanera R."/>
            <person name="Culley D."/>
            <person name="Daum C."/>
            <person name="Ezra D."/>
            <person name="Gonzalez J."/>
            <person name="Henrissat B."/>
            <person name="Kuo A."/>
            <person name="Liang C."/>
            <person name="Lipzen A."/>
            <person name="Lutzoni F."/>
            <person name="Magnuson J."/>
            <person name="Mondo S."/>
            <person name="Nolan M."/>
            <person name="Ohm R."/>
            <person name="Pangilinan J."/>
            <person name="Park H.-J."/>
            <person name="Ramirez L."/>
            <person name="Alfaro M."/>
            <person name="Sun H."/>
            <person name="Tritt A."/>
            <person name="Yoshinaga Y."/>
            <person name="Zwiers L.-H."/>
            <person name="Turgeon B."/>
            <person name="Goodwin S."/>
            <person name="Spatafora J."/>
            <person name="Crous P."/>
            <person name="Grigoriev I."/>
        </authorList>
    </citation>
    <scope>NUCLEOTIDE SEQUENCE</scope>
    <source>
        <strain evidence="1">CBS 113389</strain>
    </source>
</reference>
<dbReference type="GeneID" id="54478838"/>
<evidence type="ECO:0000313" key="2">
    <source>
        <dbReference type="Proteomes" id="UP000799767"/>
    </source>
</evidence>
<dbReference type="RefSeq" id="XP_033585437.1">
    <property type="nucleotide sequence ID" value="XM_033737836.1"/>
</dbReference>
<gene>
    <name evidence="1" type="ORF">BDY17DRAFT_328378</name>
</gene>
<dbReference type="Gene3D" id="3.30.230.90">
    <property type="match status" value="1"/>
</dbReference>
<evidence type="ECO:0000313" key="1">
    <source>
        <dbReference type="EMBL" id="KAF2478867.1"/>
    </source>
</evidence>
<evidence type="ECO:0008006" key="3">
    <source>
        <dbReference type="Google" id="ProtNLM"/>
    </source>
</evidence>
<accession>A0A6A6PHX4</accession>
<organism evidence="1 2">
    <name type="scientific">Neohortaea acidophila</name>
    <dbReference type="NCBI Taxonomy" id="245834"/>
    <lineage>
        <taxon>Eukaryota</taxon>
        <taxon>Fungi</taxon>
        <taxon>Dikarya</taxon>
        <taxon>Ascomycota</taxon>
        <taxon>Pezizomycotina</taxon>
        <taxon>Dothideomycetes</taxon>
        <taxon>Dothideomycetidae</taxon>
        <taxon>Mycosphaerellales</taxon>
        <taxon>Teratosphaeriaceae</taxon>
        <taxon>Neohortaea</taxon>
    </lineage>
</organism>
<dbReference type="InterPro" id="IPR053720">
    <property type="entry name" value="Psm_Assembly_Chaperone"/>
</dbReference>
<proteinExistence type="predicted"/>
<dbReference type="EMBL" id="MU001643">
    <property type="protein sequence ID" value="KAF2478867.1"/>
    <property type="molecule type" value="Genomic_DNA"/>
</dbReference>
<keyword evidence="2" id="KW-1185">Reference proteome</keyword>
<sequence length="154" mass="16123">MATATIQPTPFPAASKSASGVVNNTLTTVTSTSFSDKILLTVTSPASSNKLAHWVHVPLAPSANTMDPSFLSTSASGNPDTSLLPRTNLTATTVLGGTKREEEVIGQTLATTIATAILMKRPTEERMLVLASGLQGVLEKEGFEQVVGLMLRVL</sequence>
<dbReference type="AlphaFoldDB" id="A0A6A6PHX4"/>
<name>A0A6A6PHX4_9PEZI</name>
<protein>
    <recommendedName>
        <fullName evidence="3">Proteasome assembly chaperone 3</fullName>
    </recommendedName>
</protein>